<organism evidence="1 2">
    <name type="scientific">Paraglaciecola arctica BSs20135</name>
    <dbReference type="NCBI Taxonomy" id="493475"/>
    <lineage>
        <taxon>Bacteria</taxon>
        <taxon>Pseudomonadati</taxon>
        <taxon>Pseudomonadota</taxon>
        <taxon>Gammaproteobacteria</taxon>
        <taxon>Alteromonadales</taxon>
        <taxon>Alteromonadaceae</taxon>
        <taxon>Paraglaciecola</taxon>
    </lineage>
</organism>
<comment type="caution">
    <text evidence="1">The sequence shown here is derived from an EMBL/GenBank/DDBJ whole genome shotgun (WGS) entry which is preliminary data.</text>
</comment>
<dbReference type="RefSeq" id="WP_007617949.1">
    <property type="nucleotide sequence ID" value="NZ_BAEO01000015.1"/>
</dbReference>
<dbReference type="AlphaFoldDB" id="K6Z4C2"/>
<name>K6Z4C2_9ALTE</name>
<accession>K6Z4C2</accession>
<gene>
    <name evidence="1" type="ORF">GARC_1295</name>
</gene>
<reference evidence="1 2" key="1">
    <citation type="journal article" date="2017" name="Antonie Van Leeuwenhoek">
        <title>Rhizobium rhizosphaerae sp. nov., a novel species isolated from rice rhizosphere.</title>
        <authorList>
            <person name="Zhao J.J."/>
            <person name="Zhang J."/>
            <person name="Zhang R.J."/>
            <person name="Zhang C.W."/>
            <person name="Yin H.Q."/>
            <person name="Zhang X.X."/>
        </authorList>
    </citation>
    <scope>NUCLEOTIDE SEQUENCE [LARGE SCALE GENOMIC DNA]</scope>
    <source>
        <strain evidence="1 2">BSs20135</strain>
    </source>
</reference>
<dbReference type="eggNOG" id="ENOG5034BCE">
    <property type="taxonomic scope" value="Bacteria"/>
</dbReference>
<protein>
    <submittedName>
        <fullName evidence="1">Uncharacterized protein</fullName>
    </submittedName>
</protein>
<proteinExistence type="predicted"/>
<sequence>MYSLLVTSALKSHPTYKRISQRLHNCSIKLDDYIGSDLNVYESTLDGITFKLKSPKSNVMDFEKSLTLARKYRNPAFRSKKLNDEHWPFMMSLAATNGLGFREIQYPFLSDNDLTAKAMNNGKTLNIAKLDHSFGAQFGDTIISMNSHSLHCAIDYSGEHCGIHIDETGFVIGGFNGDVVLNPELIRHTLIELLWKDKLKVPKGIELVTPSASNYYDRFGLRADFSILNKSTISAEQSCSVHSGLGCAVTMSISGMF</sequence>
<dbReference type="Proteomes" id="UP000006327">
    <property type="component" value="Unassembled WGS sequence"/>
</dbReference>
<keyword evidence="2" id="KW-1185">Reference proteome</keyword>
<dbReference type="EMBL" id="BAEO01000015">
    <property type="protein sequence ID" value="GAC18275.1"/>
    <property type="molecule type" value="Genomic_DNA"/>
</dbReference>
<evidence type="ECO:0000313" key="1">
    <source>
        <dbReference type="EMBL" id="GAC18275.1"/>
    </source>
</evidence>
<evidence type="ECO:0000313" key="2">
    <source>
        <dbReference type="Proteomes" id="UP000006327"/>
    </source>
</evidence>
<dbReference type="OrthoDB" id="8244193at2"/>